<dbReference type="Gene3D" id="1.25.40.390">
    <property type="match status" value="1"/>
</dbReference>
<evidence type="ECO:0000256" key="2">
    <source>
        <dbReference type="ARBA" id="ARBA00006275"/>
    </source>
</evidence>
<dbReference type="PROSITE" id="PS51257">
    <property type="entry name" value="PROKAR_LIPOPROTEIN"/>
    <property type="match status" value="1"/>
</dbReference>
<sequence>MKTIIYYIVIIVVAASVFSCSDFLDKTPIDQIAADEYFTDEASAESAVRAIYRSLESSTYYGQSMILIPEFAAGHVQNVYNYPEFVNFEQNDIRIDNPWVLNIWTASYSSINAANNVIARVPDMTGQISDEKKQQFVNEAKFIRALVYFNLVRSWGDVPLITSPTDASTSLGELQVSRTPEAQIYTHIIADLTDAANLPMTYTSLDQTKGRATQNAAKALLSKVYLYQGDYEQSASFAKEVIDSGDTLTADYPSIWLTENSGESIFELQFDAQATNPFATVSNPTSSALFFAKDTVYKFYEEGDKRRDFTLNFQNNRYYIGKYRNYNPATQNVPVIRMSEIYLIYAEAQARVSNSPAGEPYQYYKAVRDRAAIETPAGDTFDLNSFITAVQREKRLELMFEGEAWYDYARTDLALTEMMTVPDEKRYLFPIPQTEREINQNLGQNDAYQ</sequence>
<evidence type="ECO:0000256" key="4">
    <source>
        <dbReference type="ARBA" id="ARBA00023136"/>
    </source>
</evidence>
<evidence type="ECO:0000259" key="6">
    <source>
        <dbReference type="Pfam" id="PF07980"/>
    </source>
</evidence>
<evidence type="ECO:0000256" key="3">
    <source>
        <dbReference type="ARBA" id="ARBA00022729"/>
    </source>
</evidence>
<proteinExistence type="inferred from homology"/>
<comment type="similarity">
    <text evidence="2">Belongs to the SusD family.</text>
</comment>
<evidence type="ECO:0000259" key="7">
    <source>
        <dbReference type="Pfam" id="PF14322"/>
    </source>
</evidence>
<feature type="domain" description="RagB/SusD" evidence="6">
    <location>
        <begin position="317"/>
        <end position="417"/>
    </location>
</feature>
<dbReference type="RefSeq" id="WP_377577084.1">
    <property type="nucleotide sequence ID" value="NZ_JBHTKA010000001.1"/>
</dbReference>
<keyword evidence="4" id="KW-0472">Membrane</keyword>
<comment type="subcellular location">
    <subcellularLocation>
        <location evidence="1">Cell outer membrane</location>
    </subcellularLocation>
</comment>
<comment type="caution">
    <text evidence="8">The sequence shown here is derived from an EMBL/GenBank/DDBJ whole genome shotgun (WGS) entry which is preliminary data.</text>
</comment>
<organism evidence="8 9">
    <name type="scientific">Ohtaekwangia kribbensis</name>
    <dbReference type="NCBI Taxonomy" id="688913"/>
    <lineage>
        <taxon>Bacteria</taxon>
        <taxon>Pseudomonadati</taxon>
        <taxon>Bacteroidota</taxon>
        <taxon>Cytophagia</taxon>
        <taxon>Cytophagales</taxon>
        <taxon>Fulvivirgaceae</taxon>
        <taxon>Ohtaekwangia</taxon>
    </lineage>
</organism>
<evidence type="ECO:0000256" key="5">
    <source>
        <dbReference type="ARBA" id="ARBA00023237"/>
    </source>
</evidence>
<evidence type="ECO:0000313" key="9">
    <source>
        <dbReference type="Proteomes" id="UP001597112"/>
    </source>
</evidence>
<dbReference type="Proteomes" id="UP001597112">
    <property type="component" value="Unassembled WGS sequence"/>
</dbReference>
<feature type="domain" description="SusD-like N-terminal" evidence="7">
    <location>
        <begin position="22"/>
        <end position="226"/>
    </location>
</feature>
<evidence type="ECO:0000313" key="8">
    <source>
        <dbReference type="EMBL" id="MFD0999150.1"/>
    </source>
</evidence>
<dbReference type="CDD" id="cd08977">
    <property type="entry name" value="SusD"/>
    <property type="match status" value="1"/>
</dbReference>
<evidence type="ECO:0000256" key="1">
    <source>
        <dbReference type="ARBA" id="ARBA00004442"/>
    </source>
</evidence>
<dbReference type="InterPro" id="IPR011990">
    <property type="entry name" value="TPR-like_helical_dom_sf"/>
</dbReference>
<keyword evidence="5" id="KW-0998">Cell outer membrane</keyword>
<gene>
    <name evidence="8" type="ORF">ACFQ21_07520</name>
</gene>
<protein>
    <submittedName>
        <fullName evidence="8">RagB/SusD family nutrient uptake outer membrane protein</fullName>
    </submittedName>
</protein>
<keyword evidence="9" id="KW-1185">Reference proteome</keyword>
<keyword evidence="3" id="KW-0732">Signal</keyword>
<dbReference type="InterPro" id="IPR033985">
    <property type="entry name" value="SusD-like_N"/>
</dbReference>
<dbReference type="EMBL" id="JBHTKA010000001">
    <property type="protein sequence ID" value="MFD0999150.1"/>
    <property type="molecule type" value="Genomic_DNA"/>
</dbReference>
<reference evidence="9" key="1">
    <citation type="journal article" date="2019" name="Int. J. Syst. Evol. Microbiol.">
        <title>The Global Catalogue of Microorganisms (GCM) 10K type strain sequencing project: providing services to taxonomists for standard genome sequencing and annotation.</title>
        <authorList>
            <consortium name="The Broad Institute Genomics Platform"/>
            <consortium name="The Broad Institute Genome Sequencing Center for Infectious Disease"/>
            <person name="Wu L."/>
            <person name="Ma J."/>
        </authorList>
    </citation>
    <scope>NUCLEOTIDE SEQUENCE [LARGE SCALE GENOMIC DNA]</scope>
    <source>
        <strain evidence="9">CCUG 58938</strain>
    </source>
</reference>
<dbReference type="SUPFAM" id="SSF48452">
    <property type="entry name" value="TPR-like"/>
    <property type="match status" value="1"/>
</dbReference>
<accession>A0ABW3K146</accession>
<dbReference type="InterPro" id="IPR012944">
    <property type="entry name" value="SusD_RagB_dom"/>
</dbReference>
<dbReference type="Pfam" id="PF14322">
    <property type="entry name" value="SusD-like_3"/>
    <property type="match status" value="1"/>
</dbReference>
<name>A0ABW3K146_9BACT</name>
<dbReference type="Pfam" id="PF07980">
    <property type="entry name" value="SusD_RagB"/>
    <property type="match status" value="1"/>
</dbReference>